<dbReference type="eggNOG" id="COG5661">
    <property type="taxonomic scope" value="Bacteria"/>
</dbReference>
<comment type="caution">
    <text evidence="2">The sequence shown here is derived from an EMBL/GenBank/DDBJ whole genome shotgun (WGS) entry which is preliminary data.</text>
</comment>
<sequence>MMKKIFLPLIIAATTATPAASETVSKSYSYFGVGGTTFEQIENDLFKRGPHVKSTGLRHPGATRMNFTTKIGYANDGRHCRIVSADTTVKASIVLPKWRQRSRANTEVRIFWDTLFADIKRHEERHVEIAKAHARELEQALRKPARYRSCDEAAARAKEISARVLAKHDRAQIEFDRVEGINFENRLLRLLLYRIERQDKAGKQS</sequence>
<feature type="signal peptide" evidence="1">
    <location>
        <begin position="1"/>
        <end position="19"/>
    </location>
</feature>
<dbReference type="STRING" id="69279.BG36_17240"/>
<name>A0A011SRA7_9HYPH</name>
<dbReference type="Proteomes" id="UP000294958">
    <property type="component" value="Unassembled WGS sequence"/>
</dbReference>
<dbReference type="GO" id="GO:0006508">
    <property type="term" value="P:proteolysis"/>
    <property type="evidence" value="ECO:0007669"/>
    <property type="project" value="UniProtKB-KW"/>
</dbReference>
<keyword evidence="5" id="KW-1185">Reference proteome</keyword>
<dbReference type="InterPro" id="IPR010321">
    <property type="entry name" value="DUF922"/>
</dbReference>
<dbReference type="Pfam" id="PF06037">
    <property type="entry name" value="DUF922"/>
    <property type="match status" value="1"/>
</dbReference>
<evidence type="ECO:0000313" key="2">
    <source>
        <dbReference type="EMBL" id="EXL01724.1"/>
    </source>
</evidence>
<evidence type="ECO:0000313" key="4">
    <source>
        <dbReference type="Proteomes" id="UP000019849"/>
    </source>
</evidence>
<dbReference type="RefSeq" id="WP_035032665.1">
    <property type="nucleotide sequence ID" value="NZ_KK073910.1"/>
</dbReference>
<keyword evidence="3" id="KW-0645">Protease</keyword>
<protein>
    <submittedName>
        <fullName evidence="2">Peptidase</fullName>
    </submittedName>
    <submittedName>
        <fullName evidence="3">Putative secreted Zn-dependent protease</fullName>
    </submittedName>
</protein>
<dbReference type="HOGENOM" id="CLU_1320057_0_0_5"/>
<keyword evidence="3" id="KW-0378">Hydrolase</keyword>
<gene>
    <name evidence="2" type="ORF">BG36_17240</name>
    <name evidence="3" type="ORF">DES43_1348</name>
</gene>
<dbReference type="EMBL" id="JENY01000038">
    <property type="protein sequence ID" value="EXL01724.1"/>
    <property type="molecule type" value="Genomic_DNA"/>
</dbReference>
<accession>A0A011SRA7</accession>
<dbReference type="PATRIC" id="fig|69279.3.peg.4508"/>
<evidence type="ECO:0000313" key="5">
    <source>
        <dbReference type="Proteomes" id="UP000294958"/>
    </source>
</evidence>
<organism evidence="2 4">
    <name type="scientific">Aquamicrobium defluvii</name>
    <dbReference type="NCBI Taxonomy" id="69279"/>
    <lineage>
        <taxon>Bacteria</taxon>
        <taxon>Pseudomonadati</taxon>
        <taxon>Pseudomonadota</taxon>
        <taxon>Alphaproteobacteria</taxon>
        <taxon>Hyphomicrobiales</taxon>
        <taxon>Phyllobacteriaceae</taxon>
        <taxon>Aquamicrobium</taxon>
    </lineage>
</organism>
<keyword evidence="1" id="KW-0732">Signal</keyword>
<dbReference type="GO" id="GO:0008233">
    <property type="term" value="F:peptidase activity"/>
    <property type="evidence" value="ECO:0007669"/>
    <property type="project" value="UniProtKB-KW"/>
</dbReference>
<dbReference type="OrthoDB" id="7888967at2"/>
<evidence type="ECO:0000256" key="1">
    <source>
        <dbReference type="SAM" id="SignalP"/>
    </source>
</evidence>
<dbReference type="EMBL" id="SNZF01000034">
    <property type="protein sequence ID" value="TDR31319.1"/>
    <property type="molecule type" value="Genomic_DNA"/>
</dbReference>
<dbReference type="Proteomes" id="UP000019849">
    <property type="component" value="Unassembled WGS sequence"/>
</dbReference>
<proteinExistence type="predicted"/>
<dbReference type="PIRSF" id="PIRSF010521">
    <property type="entry name" value="DUF922_bac"/>
    <property type="match status" value="1"/>
</dbReference>
<reference evidence="2 4" key="1">
    <citation type="submission" date="2014-02" db="EMBL/GenBank/DDBJ databases">
        <title>Aquamicrobium defluvii Genome sequencing.</title>
        <authorList>
            <person name="Wang X."/>
        </authorList>
    </citation>
    <scope>NUCLEOTIDE SEQUENCE [LARGE SCALE GENOMIC DNA]</scope>
    <source>
        <strain evidence="2 4">W13Z1</strain>
    </source>
</reference>
<reference evidence="3 5" key="2">
    <citation type="submission" date="2019-03" db="EMBL/GenBank/DDBJ databases">
        <title>Genomic Encyclopedia of Type Strains, Phase IV (KMG-IV): sequencing the most valuable type-strain genomes for metagenomic binning, comparative biology and taxonomic classification.</title>
        <authorList>
            <person name="Goeker M."/>
        </authorList>
    </citation>
    <scope>NUCLEOTIDE SEQUENCE [LARGE SCALE GENOMIC DNA]</scope>
    <source>
        <strain evidence="3 5">DSM 11603</strain>
    </source>
</reference>
<dbReference type="AlphaFoldDB" id="A0A011SRA7"/>
<feature type="chain" id="PRO_5044537311" evidence="1">
    <location>
        <begin position="20"/>
        <end position="205"/>
    </location>
</feature>
<evidence type="ECO:0000313" key="3">
    <source>
        <dbReference type="EMBL" id="TDR31319.1"/>
    </source>
</evidence>